<sequence length="345" mass="38985">MRISDEQLKKILLENNIVKEDKFDDYKKEAKESKIRLQDFIVNKKIISEKDLAKLYGADIGVSYVDLADVQVPKETLKKLPEKIAKKYNAVLYQIDENGEYLLAMSDPSDIQAIRFIEKQFGKRIKVFIATQTEIDLLLDQYKEEGFSEAITKAIQEDKELSIDEEELTEFSSLENVKEIVQEAPIARAVNIILEYAVKARASDVHIEPREGFIQVRYRIDGVLRDTMTLPKQILSSIVTRVKILANLRIDEHRVPQDGRIKVNLAGKTISIRVSTLPVMDGEKVVMRLLDESAKAASLEELGFRGKALEIIKGNLHRAHGMTLVTGPTGSGKSTTLYSLLTLLN</sequence>
<dbReference type="AlphaFoldDB" id="A0A419DGS6"/>
<dbReference type="SUPFAM" id="SSF160246">
    <property type="entry name" value="EspE N-terminal domain-like"/>
    <property type="match status" value="1"/>
</dbReference>
<dbReference type="FunFam" id="3.30.450.90:FF:000001">
    <property type="entry name" value="Type II secretion system ATPase GspE"/>
    <property type="match status" value="1"/>
</dbReference>
<dbReference type="Proteomes" id="UP000285655">
    <property type="component" value="Unassembled WGS sequence"/>
</dbReference>
<protein>
    <submittedName>
        <fullName evidence="6">Type II/IV secretion system protein</fullName>
    </submittedName>
</protein>
<organism evidence="6 7">
    <name type="scientific">candidate division WS5 bacterium</name>
    <dbReference type="NCBI Taxonomy" id="2093353"/>
    <lineage>
        <taxon>Bacteria</taxon>
        <taxon>candidate division WS5</taxon>
    </lineage>
</organism>
<evidence type="ECO:0000259" key="5">
    <source>
        <dbReference type="Pfam" id="PF05157"/>
    </source>
</evidence>
<dbReference type="InterPro" id="IPR001482">
    <property type="entry name" value="T2SS/T4SS_dom"/>
</dbReference>
<comment type="similarity">
    <text evidence="1">Belongs to the GSP E family.</text>
</comment>
<dbReference type="Gene3D" id="3.30.300.160">
    <property type="entry name" value="Type II secretion system, protein E, N-terminal domain"/>
    <property type="match status" value="1"/>
</dbReference>
<evidence type="ECO:0000313" key="7">
    <source>
        <dbReference type="Proteomes" id="UP000285655"/>
    </source>
</evidence>
<dbReference type="InterPro" id="IPR007831">
    <property type="entry name" value="T2SS_GspE_N"/>
</dbReference>
<comment type="caution">
    <text evidence="6">The sequence shown here is derived from an EMBL/GenBank/DDBJ whole genome shotgun (WGS) entry which is preliminary data.</text>
</comment>
<dbReference type="GO" id="GO:0016887">
    <property type="term" value="F:ATP hydrolysis activity"/>
    <property type="evidence" value="ECO:0007669"/>
    <property type="project" value="TreeGrafter"/>
</dbReference>
<dbReference type="InterPro" id="IPR037257">
    <property type="entry name" value="T2SS_E_N_sf"/>
</dbReference>
<dbReference type="InterPro" id="IPR027417">
    <property type="entry name" value="P-loop_NTPase"/>
</dbReference>
<name>A0A419DGS6_9BACT</name>
<dbReference type="EMBL" id="QZJW01000002">
    <property type="protein sequence ID" value="RJO62329.1"/>
    <property type="molecule type" value="Genomic_DNA"/>
</dbReference>
<reference evidence="6 7" key="1">
    <citation type="journal article" date="2017" name="ISME J.">
        <title>Energy and carbon metabolisms in a deep terrestrial subsurface fluid microbial community.</title>
        <authorList>
            <person name="Momper L."/>
            <person name="Jungbluth S.P."/>
            <person name="Lee M.D."/>
            <person name="Amend J.P."/>
        </authorList>
    </citation>
    <scope>NUCLEOTIDE SEQUENCE [LARGE SCALE GENOMIC DNA]</scope>
    <source>
        <strain evidence="6">SURF_29</strain>
    </source>
</reference>
<evidence type="ECO:0000259" key="4">
    <source>
        <dbReference type="Pfam" id="PF00437"/>
    </source>
</evidence>
<dbReference type="Pfam" id="PF05157">
    <property type="entry name" value="MshEN"/>
    <property type="match status" value="1"/>
</dbReference>
<dbReference type="PANTHER" id="PTHR30258">
    <property type="entry name" value="TYPE II SECRETION SYSTEM PROTEIN GSPE-RELATED"/>
    <property type="match status" value="1"/>
</dbReference>
<feature type="domain" description="Type II secretion system protein GspE N-terminal" evidence="5">
    <location>
        <begin position="61"/>
        <end position="145"/>
    </location>
</feature>
<feature type="domain" description="Bacterial type II secretion system protein E" evidence="4">
    <location>
        <begin position="182"/>
        <end position="345"/>
    </location>
</feature>
<dbReference type="Gene3D" id="3.40.50.300">
    <property type="entry name" value="P-loop containing nucleotide triphosphate hydrolases"/>
    <property type="match status" value="1"/>
</dbReference>
<dbReference type="PANTHER" id="PTHR30258:SF1">
    <property type="entry name" value="PROTEIN TRANSPORT PROTEIN HOFB HOMOLOG"/>
    <property type="match status" value="1"/>
</dbReference>
<dbReference type="Pfam" id="PF00437">
    <property type="entry name" value="T2SSE"/>
    <property type="match status" value="1"/>
</dbReference>
<evidence type="ECO:0000256" key="1">
    <source>
        <dbReference type="ARBA" id="ARBA00006611"/>
    </source>
</evidence>
<keyword evidence="3" id="KW-0067">ATP-binding</keyword>
<dbReference type="GO" id="GO:0005524">
    <property type="term" value="F:ATP binding"/>
    <property type="evidence" value="ECO:0007669"/>
    <property type="project" value="UniProtKB-KW"/>
</dbReference>
<evidence type="ECO:0000313" key="6">
    <source>
        <dbReference type="EMBL" id="RJO62329.1"/>
    </source>
</evidence>
<feature type="non-terminal residue" evidence="6">
    <location>
        <position position="345"/>
    </location>
</feature>
<keyword evidence="2" id="KW-0547">Nucleotide-binding</keyword>
<dbReference type="GO" id="GO:0005886">
    <property type="term" value="C:plasma membrane"/>
    <property type="evidence" value="ECO:0007669"/>
    <property type="project" value="TreeGrafter"/>
</dbReference>
<proteinExistence type="inferred from homology"/>
<accession>A0A419DGS6</accession>
<dbReference type="SUPFAM" id="SSF52540">
    <property type="entry name" value="P-loop containing nucleoside triphosphate hydrolases"/>
    <property type="match status" value="1"/>
</dbReference>
<evidence type="ECO:0000256" key="2">
    <source>
        <dbReference type="ARBA" id="ARBA00022741"/>
    </source>
</evidence>
<dbReference type="Gene3D" id="3.30.450.90">
    <property type="match status" value="1"/>
</dbReference>
<evidence type="ECO:0000256" key="3">
    <source>
        <dbReference type="ARBA" id="ARBA00022840"/>
    </source>
</evidence>
<gene>
    <name evidence="6" type="ORF">C4544_00605</name>
</gene>